<dbReference type="Proteomes" id="UP000594923">
    <property type="component" value="Chromosome"/>
</dbReference>
<dbReference type="AlphaFoldDB" id="A0A7M1KK12"/>
<evidence type="ECO:0000313" key="1">
    <source>
        <dbReference type="EMBL" id="QOQ76444.1"/>
    </source>
</evidence>
<reference evidence="1 2" key="1">
    <citation type="submission" date="2020-10" db="EMBL/GenBank/DDBJ databases">
        <title>High quality whole genome sequence of Pseudomonas poae PMA22.</title>
        <authorList>
            <person name="Hernandez J.G."/>
            <person name="Rodriguez P."/>
            <person name="Cuevas C."/>
            <person name="de la Calle F."/>
            <person name="Galan B."/>
            <person name="Garcia J.L."/>
        </authorList>
    </citation>
    <scope>NUCLEOTIDE SEQUENCE [LARGE SCALE GENOMIC DNA]</scope>
    <source>
        <strain evidence="1 2">PMA22</strain>
    </source>
</reference>
<dbReference type="EMBL" id="CP063073">
    <property type="protein sequence ID" value="QOQ76444.1"/>
    <property type="molecule type" value="Genomic_DNA"/>
</dbReference>
<sequence length="247" mass="27960">MPEIKERPILFSAPMVRAILEGRKTVTRRPLKPLAVELIEYHAGIPTEDSQAEVDFQYATYFDDERKEIGPEWLCSSSDYPEEGVVPFGQCPYGKPGDRLWVRETFIDLRGTGVEHRPDPDGPLQRYAYAADCRPGSHSDGARKDFGLKYKPSIHMPRAACRILLEISHVRVERLQDISEDQAEAEGVRLMRDGSDTWVSREGPGNLVTPWPTAKEAFSDLWNSINGPHAWAANPWVWAVSFKRVTP</sequence>
<dbReference type="RefSeq" id="WP_197627449.1">
    <property type="nucleotide sequence ID" value="NZ_CP063073.1"/>
</dbReference>
<evidence type="ECO:0000313" key="2">
    <source>
        <dbReference type="Proteomes" id="UP000594923"/>
    </source>
</evidence>
<name>A0A7M1KK12_9PSED</name>
<proteinExistence type="predicted"/>
<gene>
    <name evidence="1" type="ORF">IMF22_05130</name>
</gene>
<accession>A0A7M1KK12</accession>
<evidence type="ECO:0008006" key="3">
    <source>
        <dbReference type="Google" id="ProtNLM"/>
    </source>
</evidence>
<protein>
    <recommendedName>
        <fullName evidence="3">Morphogenetic protein</fullName>
    </recommendedName>
</protein>
<organism evidence="1 2">
    <name type="scientific">Pseudomonas poae</name>
    <dbReference type="NCBI Taxonomy" id="200451"/>
    <lineage>
        <taxon>Bacteria</taxon>
        <taxon>Pseudomonadati</taxon>
        <taxon>Pseudomonadota</taxon>
        <taxon>Gammaproteobacteria</taxon>
        <taxon>Pseudomonadales</taxon>
        <taxon>Pseudomonadaceae</taxon>
        <taxon>Pseudomonas</taxon>
    </lineage>
</organism>